<dbReference type="InterPro" id="IPR050401">
    <property type="entry name" value="Cyclic_nucleotide_synthase"/>
</dbReference>
<comment type="subcellular location">
    <subcellularLocation>
        <location evidence="1">Membrane</location>
    </subcellularLocation>
</comment>
<keyword evidence="6" id="KW-0325">Glycoprotein</keyword>
<keyword evidence="8" id="KW-0732">Signal</keyword>
<dbReference type="GO" id="GO:0035556">
    <property type="term" value="P:intracellular signal transduction"/>
    <property type="evidence" value="ECO:0007669"/>
    <property type="project" value="InterPro"/>
</dbReference>
<protein>
    <submittedName>
        <fullName evidence="11">Neuroendocrine convertase 2-like</fullName>
    </submittedName>
</protein>
<reference evidence="11" key="1">
    <citation type="submission" date="2025-08" db="UniProtKB">
        <authorList>
            <consortium name="RefSeq"/>
        </authorList>
    </citation>
    <scope>IDENTIFICATION</scope>
</reference>
<dbReference type="RefSeq" id="XP_026687227.1">
    <property type="nucleotide sequence ID" value="XM_026831426.1"/>
</dbReference>
<dbReference type="KEGG" id="dci:113471938"/>
<dbReference type="Proteomes" id="UP000079169">
    <property type="component" value="Unplaced"/>
</dbReference>
<feature type="non-terminal residue" evidence="11">
    <location>
        <position position="192"/>
    </location>
</feature>
<dbReference type="GO" id="GO:0004016">
    <property type="term" value="F:adenylate cyclase activity"/>
    <property type="evidence" value="ECO:0007669"/>
    <property type="project" value="TreeGrafter"/>
</dbReference>
<dbReference type="GO" id="GO:0001653">
    <property type="term" value="F:peptide receptor activity"/>
    <property type="evidence" value="ECO:0007669"/>
    <property type="project" value="TreeGrafter"/>
</dbReference>
<keyword evidence="7" id="KW-0456">Lyase</keyword>
<evidence type="ECO:0000256" key="8">
    <source>
        <dbReference type="SAM" id="SignalP"/>
    </source>
</evidence>
<evidence type="ECO:0000256" key="3">
    <source>
        <dbReference type="ARBA" id="ARBA00022741"/>
    </source>
</evidence>
<keyword evidence="5" id="KW-0472">Membrane</keyword>
<keyword evidence="10" id="KW-1185">Reference proteome</keyword>
<organism evidence="10 11">
    <name type="scientific">Diaphorina citri</name>
    <name type="common">Asian citrus psyllid</name>
    <dbReference type="NCBI Taxonomy" id="121845"/>
    <lineage>
        <taxon>Eukaryota</taxon>
        <taxon>Metazoa</taxon>
        <taxon>Ecdysozoa</taxon>
        <taxon>Arthropoda</taxon>
        <taxon>Hexapoda</taxon>
        <taxon>Insecta</taxon>
        <taxon>Pterygota</taxon>
        <taxon>Neoptera</taxon>
        <taxon>Paraneoptera</taxon>
        <taxon>Hemiptera</taxon>
        <taxon>Sternorrhyncha</taxon>
        <taxon>Psylloidea</taxon>
        <taxon>Psyllidae</taxon>
        <taxon>Diaphorininae</taxon>
        <taxon>Diaphorina</taxon>
    </lineage>
</organism>
<feature type="chain" id="PRO_5018105671" evidence="8">
    <location>
        <begin position="34"/>
        <end position="192"/>
    </location>
</feature>
<evidence type="ECO:0000313" key="10">
    <source>
        <dbReference type="Proteomes" id="UP000079169"/>
    </source>
</evidence>
<evidence type="ECO:0000256" key="7">
    <source>
        <dbReference type="ARBA" id="ARBA00023239"/>
    </source>
</evidence>
<sequence>MLTWCRYNISLRSIPTMFHLAACLVLLSKFASGEVFTNSFLVRLHGEPGNEVANQIASRNGFENVGPILKSKSEFHFVHRALPHARSKRSIQHMRKLKVDPLVVNFLNDLYTLFDRIIKGYDVYKVETIGDAYMVILKSKSEFHFVHRALPHARSKRSIQHMRKLKVDPLALPHARSKRSIQHMRKLKVDPL</sequence>
<evidence type="ECO:0000256" key="1">
    <source>
        <dbReference type="ARBA" id="ARBA00004370"/>
    </source>
</evidence>
<dbReference type="GO" id="GO:0000166">
    <property type="term" value="F:nucleotide binding"/>
    <property type="evidence" value="ECO:0007669"/>
    <property type="project" value="UniProtKB-KW"/>
</dbReference>
<dbReference type="SUPFAM" id="SSF54897">
    <property type="entry name" value="Protease propeptides/inhibitors"/>
    <property type="match status" value="1"/>
</dbReference>
<proteinExistence type="predicted"/>
<evidence type="ECO:0000313" key="11">
    <source>
        <dbReference type="RefSeq" id="XP_026687227.1"/>
    </source>
</evidence>
<keyword evidence="3" id="KW-0547">Nucleotide-binding</keyword>
<evidence type="ECO:0000256" key="5">
    <source>
        <dbReference type="ARBA" id="ARBA00023136"/>
    </source>
</evidence>
<dbReference type="GO" id="GO:0007168">
    <property type="term" value="P:receptor guanylyl cyclase signaling pathway"/>
    <property type="evidence" value="ECO:0007669"/>
    <property type="project" value="TreeGrafter"/>
</dbReference>
<dbReference type="STRING" id="121845.A0A3Q0JFG8"/>
<evidence type="ECO:0000259" key="9">
    <source>
        <dbReference type="PROSITE" id="PS50125"/>
    </source>
</evidence>
<accession>A0A3Q0JFG8</accession>
<dbReference type="InterPro" id="IPR038466">
    <property type="entry name" value="S8_pro-domain_sf"/>
</dbReference>
<dbReference type="Pfam" id="PF16470">
    <property type="entry name" value="S8_pro-domain"/>
    <property type="match status" value="1"/>
</dbReference>
<feature type="signal peptide" evidence="8">
    <location>
        <begin position="1"/>
        <end position="33"/>
    </location>
</feature>
<gene>
    <name evidence="11" type="primary">LOC113471938</name>
</gene>
<dbReference type="PaxDb" id="121845-A0A3Q0JFG8"/>
<evidence type="ECO:0000256" key="6">
    <source>
        <dbReference type="ARBA" id="ARBA00023180"/>
    </source>
</evidence>
<dbReference type="PANTHER" id="PTHR11920">
    <property type="entry name" value="GUANYLYL CYCLASE"/>
    <property type="match status" value="1"/>
</dbReference>
<dbReference type="GO" id="GO:0004383">
    <property type="term" value="F:guanylate cyclase activity"/>
    <property type="evidence" value="ECO:0007669"/>
    <property type="project" value="TreeGrafter"/>
</dbReference>
<dbReference type="PANTHER" id="PTHR11920:SF474">
    <property type="entry name" value="RECEPTOR-TYPE GUANYLATE CYCLASE GYC76C"/>
    <property type="match status" value="1"/>
</dbReference>
<dbReference type="InterPro" id="IPR001054">
    <property type="entry name" value="A/G_cyclase"/>
</dbReference>
<dbReference type="PROSITE" id="PS50125">
    <property type="entry name" value="GUANYLATE_CYCLASE_2"/>
    <property type="match status" value="1"/>
</dbReference>
<evidence type="ECO:0000256" key="4">
    <source>
        <dbReference type="ARBA" id="ARBA00022989"/>
    </source>
</evidence>
<dbReference type="AlphaFoldDB" id="A0A3Q0JFG8"/>
<keyword evidence="2" id="KW-0812">Transmembrane</keyword>
<dbReference type="InterPro" id="IPR032815">
    <property type="entry name" value="S8_pro-domain"/>
</dbReference>
<dbReference type="InterPro" id="IPR029787">
    <property type="entry name" value="Nucleotide_cyclase"/>
</dbReference>
<evidence type="ECO:0000256" key="2">
    <source>
        <dbReference type="ARBA" id="ARBA00022692"/>
    </source>
</evidence>
<feature type="domain" description="Guanylate cyclase" evidence="9">
    <location>
        <begin position="103"/>
        <end position="136"/>
    </location>
</feature>
<dbReference type="GeneID" id="113471938"/>
<keyword evidence="4" id="KW-1133">Transmembrane helix</keyword>
<name>A0A3Q0JFG8_DIACI</name>
<dbReference type="Gene3D" id="3.30.70.850">
    <property type="entry name" value="Peptidase S8, pro-domain"/>
    <property type="match status" value="1"/>
</dbReference>
<dbReference type="GO" id="GO:0005886">
    <property type="term" value="C:plasma membrane"/>
    <property type="evidence" value="ECO:0007669"/>
    <property type="project" value="TreeGrafter"/>
</dbReference>
<dbReference type="SUPFAM" id="SSF55073">
    <property type="entry name" value="Nucleotide cyclase"/>
    <property type="match status" value="1"/>
</dbReference>